<gene>
    <name evidence="2" type="ORF">MM415A01807_0013</name>
    <name evidence="3" type="ORF">MM415B03115_0007</name>
</gene>
<keyword evidence="1" id="KW-0812">Transmembrane</keyword>
<dbReference type="EMBL" id="MT142158">
    <property type="protein sequence ID" value="QJA75363.1"/>
    <property type="molecule type" value="Genomic_DNA"/>
</dbReference>
<accession>A0A6M3JZ69</accession>
<organism evidence="2">
    <name type="scientific">viral metagenome</name>
    <dbReference type="NCBI Taxonomy" id="1070528"/>
    <lineage>
        <taxon>unclassified sequences</taxon>
        <taxon>metagenomes</taxon>
        <taxon>organismal metagenomes</taxon>
    </lineage>
</organism>
<evidence type="ECO:0000256" key="1">
    <source>
        <dbReference type="SAM" id="Phobius"/>
    </source>
</evidence>
<name>A0A6M3JZ69_9ZZZZ</name>
<feature type="transmembrane region" description="Helical" evidence="1">
    <location>
        <begin position="21"/>
        <end position="42"/>
    </location>
</feature>
<feature type="transmembrane region" description="Helical" evidence="1">
    <location>
        <begin position="48"/>
        <end position="72"/>
    </location>
</feature>
<sequence>MEGLTDNYVKGFTSMGRISTCLSIACLATAGVFLFASFMITYDIGYPFWGSNVVCGMAVIVWVVVFLGFLLLTRNAEGMD</sequence>
<keyword evidence="1" id="KW-1133">Transmembrane helix</keyword>
<reference evidence="2" key="1">
    <citation type="submission" date="2020-03" db="EMBL/GenBank/DDBJ databases">
        <title>The deep terrestrial virosphere.</title>
        <authorList>
            <person name="Holmfeldt K."/>
            <person name="Nilsson E."/>
            <person name="Simone D."/>
            <person name="Lopez-Fernandez M."/>
            <person name="Wu X."/>
            <person name="de Brujin I."/>
            <person name="Lundin D."/>
            <person name="Andersson A."/>
            <person name="Bertilsson S."/>
            <person name="Dopson M."/>
        </authorList>
    </citation>
    <scope>NUCLEOTIDE SEQUENCE</scope>
    <source>
        <strain evidence="2">MM415A01807</strain>
        <strain evidence="3">MM415B03115</strain>
    </source>
</reference>
<evidence type="ECO:0000313" key="2">
    <source>
        <dbReference type="EMBL" id="QJA75363.1"/>
    </source>
</evidence>
<evidence type="ECO:0000313" key="3">
    <source>
        <dbReference type="EMBL" id="QJA86836.1"/>
    </source>
</evidence>
<dbReference type="EMBL" id="MT142662">
    <property type="protein sequence ID" value="QJA86836.1"/>
    <property type="molecule type" value="Genomic_DNA"/>
</dbReference>
<proteinExistence type="predicted"/>
<protein>
    <submittedName>
        <fullName evidence="2">Uncharacterized protein</fullName>
    </submittedName>
</protein>
<keyword evidence="1" id="KW-0472">Membrane</keyword>
<dbReference type="AlphaFoldDB" id="A0A6M3JZ69"/>